<dbReference type="EMBL" id="ATAY01000014">
    <property type="protein sequence ID" value="EPR13843.1"/>
    <property type="molecule type" value="Genomic_DNA"/>
</dbReference>
<reference evidence="1 2" key="1">
    <citation type="journal article" date="2013" name="Genome Announc.">
        <title>Draft Genome Sequence of the Cellulolytic Bacterium Clostridium papyrosolvens C7 (ATCC 700395).</title>
        <authorList>
            <person name="Zepeda V."/>
            <person name="Dassa B."/>
            <person name="Borovok I."/>
            <person name="Lamed R."/>
            <person name="Bayer E.A."/>
            <person name="Cate J.H."/>
        </authorList>
    </citation>
    <scope>NUCLEOTIDE SEQUENCE [LARGE SCALE GENOMIC DNA]</scope>
    <source>
        <strain evidence="1 2">C7</strain>
    </source>
</reference>
<dbReference type="RefSeq" id="WP_020814158.1">
    <property type="nucleotide sequence ID" value="NZ_ATAY01000014.1"/>
</dbReference>
<dbReference type="PATRIC" id="fig|1330534.3.peg.522"/>
<evidence type="ECO:0000313" key="1">
    <source>
        <dbReference type="EMBL" id="EPR13843.1"/>
    </source>
</evidence>
<evidence type="ECO:0000313" key="2">
    <source>
        <dbReference type="Proteomes" id="UP000016860"/>
    </source>
</evidence>
<accession>U4R5C5</accession>
<protein>
    <submittedName>
        <fullName evidence="1">Uncharacterized protein</fullName>
    </submittedName>
</protein>
<proteinExistence type="predicted"/>
<sequence length="43" mass="5448">MKLHEFLDYQRKLWEMDKIKYDTRKMPQNNYDKKENNNTKPSK</sequence>
<dbReference type="Proteomes" id="UP000016860">
    <property type="component" value="Unassembled WGS sequence"/>
</dbReference>
<dbReference type="AlphaFoldDB" id="U4R5C5"/>
<gene>
    <name evidence="1" type="ORF">L323_02620</name>
</gene>
<dbReference type="STRING" id="1330534.L323_02620"/>
<name>U4R5C5_9FIRM</name>
<organism evidence="1 2">
    <name type="scientific">Ruminiclostridium papyrosolvens C7</name>
    <dbReference type="NCBI Taxonomy" id="1330534"/>
    <lineage>
        <taxon>Bacteria</taxon>
        <taxon>Bacillati</taxon>
        <taxon>Bacillota</taxon>
        <taxon>Clostridia</taxon>
        <taxon>Eubacteriales</taxon>
        <taxon>Oscillospiraceae</taxon>
        <taxon>Ruminiclostridium</taxon>
    </lineage>
</organism>
<comment type="caution">
    <text evidence="1">The sequence shown here is derived from an EMBL/GenBank/DDBJ whole genome shotgun (WGS) entry which is preliminary data.</text>
</comment>